<dbReference type="NCBIfam" id="TIGR02937">
    <property type="entry name" value="sigma70-ECF"/>
    <property type="match status" value="1"/>
</dbReference>
<evidence type="ECO:0000313" key="2">
    <source>
        <dbReference type="Proteomes" id="UP001174839"/>
    </source>
</evidence>
<reference evidence="1" key="1">
    <citation type="submission" date="2023-06" db="EMBL/GenBank/DDBJ databases">
        <title>Robiginitalea aurantiacus sp. nov. and Algoriphagus sediminis sp. nov., isolated from coastal sediment.</title>
        <authorList>
            <person name="Zhou Z.Y."/>
            <person name="An J."/>
            <person name="Jia Y.W."/>
            <person name="Du Z.J."/>
        </authorList>
    </citation>
    <scope>NUCLEOTIDE SEQUENCE</scope>
    <source>
        <strain evidence="1">M39</strain>
    </source>
</reference>
<dbReference type="EMBL" id="JAUDUY010000007">
    <property type="protein sequence ID" value="MDM9632278.1"/>
    <property type="molecule type" value="Genomic_DNA"/>
</dbReference>
<dbReference type="Gene3D" id="1.10.1740.10">
    <property type="match status" value="1"/>
</dbReference>
<dbReference type="InterPro" id="IPR036388">
    <property type="entry name" value="WH-like_DNA-bd_sf"/>
</dbReference>
<comment type="caution">
    <text evidence="1">The sequence shown here is derived from an EMBL/GenBank/DDBJ whole genome shotgun (WGS) entry which is preliminary data.</text>
</comment>
<dbReference type="InterPro" id="IPR013325">
    <property type="entry name" value="RNA_pol_sigma_r2"/>
</dbReference>
<accession>A0ABT7WH81</accession>
<sequence>MKNTLHYDKRQADFHRFVNDNFESLQRLRLENKGKAFNELLLTLLPDIKRYITRGLRIALSKGVISHNKYKPDDLFDQLIIDVWDNLDEVHDKDAFHAWLFKRAEKLLEDMEVEEEFTSYFYDNIADYSRAERDQMLEEFSTDGDGDLVMLEELDDISYKNHQYLLKNIFLDDSHEDLMALLERSDDKEEPSRLMESALFKLPPNMRSVFELATEQLFTLEDISLIKGFPIEHIEKMLERARELLQTTLKDEF</sequence>
<dbReference type="Proteomes" id="UP001174839">
    <property type="component" value="Unassembled WGS sequence"/>
</dbReference>
<dbReference type="InterPro" id="IPR014284">
    <property type="entry name" value="RNA_pol_sigma-70_dom"/>
</dbReference>
<organism evidence="1 2">
    <name type="scientific">Robiginitalea aurantiaca</name>
    <dbReference type="NCBI Taxonomy" id="3056915"/>
    <lineage>
        <taxon>Bacteria</taxon>
        <taxon>Pseudomonadati</taxon>
        <taxon>Bacteroidota</taxon>
        <taxon>Flavobacteriia</taxon>
        <taxon>Flavobacteriales</taxon>
        <taxon>Flavobacteriaceae</taxon>
        <taxon>Robiginitalea</taxon>
    </lineage>
</organism>
<gene>
    <name evidence="1" type="ORF">QU605_12400</name>
</gene>
<dbReference type="Gene3D" id="1.10.10.10">
    <property type="entry name" value="Winged helix-like DNA-binding domain superfamily/Winged helix DNA-binding domain"/>
    <property type="match status" value="1"/>
</dbReference>
<proteinExistence type="predicted"/>
<protein>
    <submittedName>
        <fullName evidence="1">Sigma-70 family RNA polymerase sigma factor</fullName>
    </submittedName>
</protein>
<evidence type="ECO:0000313" key="1">
    <source>
        <dbReference type="EMBL" id="MDM9632278.1"/>
    </source>
</evidence>
<keyword evidence="2" id="KW-1185">Reference proteome</keyword>
<dbReference type="RefSeq" id="WP_289725644.1">
    <property type="nucleotide sequence ID" value="NZ_JAUDUY010000007.1"/>
</dbReference>
<dbReference type="SUPFAM" id="SSF88946">
    <property type="entry name" value="Sigma2 domain of RNA polymerase sigma factors"/>
    <property type="match status" value="1"/>
</dbReference>
<name>A0ABT7WH81_9FLAO</name>
<dbReference type="SUPFAM" id="SSF88659">
    <property type="entry name" value="Sigma3 and sigma4 domains of RNA polymerase sigma factors"/>
    <property type="match status" value="1"/>
</dbReference>
<dbReference type="InterPro" id="IPR013324">
    <property type="entry name" value="RNA_pol_sigma_r3/r4-like"/>
</dbReference>